<proteinExistence type="predicted"/>
<dbReference type="Proteomes" id="UP001148838">
    <property type="component" value="Unassembled WGS sequence"/>
</dbReference>
<dbReference type="EMBL" id="JAJSOF020000005">
    <property type="protein sequence ID" value="KAJ4447029.1"/>
    <property type="molecule type" value="Genomic_DNA"/>
</dbReference>
<organism evidence="1 2">
    <name type="scientific">Periplaneta americana</name>
    <name type="common">American cockroach</name>
    <name type="synonym">Blatta americana</name>
    <dbReference type="NCBI Taxonomy" id="6978"/>
    <lineage>
        <taxon>Eukaryota</taxon>
        <taxon>Metazoa</taxon>
        <taxon>Ecdysozoa</taxon>
        <taxon>Arthropoda</taxon>
        <taxon>Hexapoda</taxon>
        <taxon>Insecta</taxon>
        <taxon>Pterygota</taxon>
        <taxon>Neoptera</taxon>
        <taxon>Polyneoptera</taxon>
        <taxon>Dictyoptera</taxon>
        <taxon>Blattodea</taxon>
        <taxon>Blattoidea</taxon>
        <taxon>Blattidae</taxon>
        <taxon>Blattinae</taxon>
        <taxon>Periplaneta</taxon>
    </lineage>
</organism>
<accession>A0ABQ8TKN1</accession>
<evidence type="ECO:0000313" key="1">
    <source>
        <dbReference type="EMBL" id="KAJ4447029.1"/>
    </source>
</evidence>
<name>A0ABQ8TKN1_PERAM</name>
<sequence length="79" mass="9132">MAFTKQSFCVLEYARTSSVVTVQRRFQAQLQKAPPVFNSIKYWFVEFRASLLAEDVFCTISKKKVLQELNCFCNPSSLL</sequence>
<protein>
    <recommendedName>
        <fullName evidence="3">DUF4817 domain-containing protein</fullName>
    </recommendedName>
</protein>
<evidence type="ECO:0000313" key="2">
    <source>
        <dbReference type="Proteomes" id="UP001148838"/>
    </source>
</evidence>
<reference evidence="1 2" key="1">
    <citation type="journal article" date="2022" name="Allergy">
        <title>Genome assembly and annotation of Periplaneta americana reveal a comprehensive cockroach allergen profile.</title>
        <authorList>
            <person name="Wang L."/>
            <person name="Xiong Q."/>
            <person name="Saelim N."/>
            <person name="Wang L."/>
            <person name="Nong W."/>
            <person name="Wan A.T."/>
            <person name="Shi M."/>
            <person name="Liu X."/>
            <person name="Cao Q."/>
            <person name="Hui J.H.L."/>
            <person name="Sookrung N."/>
            <person name="Leung T.F."/>
            <person name="Tungtrongchitr A."/>
            <person name="Tsui S.K.W."/>
        </authorList>
    </citation>
    <scope>NUCLEOTIDE SEQUENCE [LARGE SCALE GENOMIC DNA]</scope>
    <source>
        <strain evidence="1">PWHHKU_190912</strain>
    </source>
</reference>
<evidence type="ECO:0008006" key="3">
    <source>
        <dbReference type="Google" id="ProtNLM"/>
    </source>
</evidence>
<comment type="caution">
    <text evidence="1">The sequence shown here is derived from an EMBL/GenBank/DDBJ whole genome shotgun (WGS) entry which is preliminary data.</text>
</comment>
<gene>
    <name evidence="1" type="ORF">ANN_09017</name>
</gene>
<keyword evidence="2" id="KW-1185">Reference proteome</keyword>